<feature type="transmembrane region" description="Helical" evidence="8">
    <location>
        <begin position="70"/>
        <end position="88"/>
    </location>
</feature>
<feature type="transmembrane region" description="Helical" evidence="8">
    <location>
        <begin position="95"/>
        <end position="116"/>
    </location>
</feature>
<dbReference type="AlphaFoldDB" id="A0A7G9GA10"/>
<keyword evidence="4" id="KW-0997">Cell inner membrane</keyword>
<evidence type="ECO:0000256" key="2">
    <source>
        <dbReference type="ARBA" id="ARBA00022448"/>
    </source>
</evidence>
<keyword evidence="3" id="KW-1003">Cell membrane</keyword>
<accession>A0A7G9GA10</accession>
<feature type="transmembrane region" description="Helical" evidence="8">
    <location>
        <begin position="122"/>
        <end position="139"/>
    </location>
</feature>
<comment type="subcellular location">
    <subcellularLocation>
        <location evidence="1">Cell membrane</location>
        <topology evidence="1">Multi-pass membrane protein</topology>
    </subcellularLocation>
</comment>
<feature type="transmembrane region" description="Helical" evidence="8">
    <location>
        <begin position="12"/>
        <end position="31"/>
    </location>
</feature>
<dbReference type="PANTHER" id="PTHR32196">
    <property type="entry name" value="ABC TRANSPORTER PERMEASE PROTEIN YPHD-RELATED-RELATED"/>
    <property type="match status" value="1"/>
</dbReference>
<feature type="transmembrane region" description="Helical" evidence="8">
    <location>
        <begin position="295"/>
        <end position="313"/>
    </location>
</feature>
<sequence length="320" mass="33735">MNIKKKISGSPWVWPLLGILLLWIGISILNGNFEISTLGVNINLSCFLLIMTIGQAVVITTGEGAIDLSLTYVVSFVPYLISGVSLAVGNYAAGVLAGLAACIVIGVANGVVNYYLKVPAMITTLAVGYIVYSLTMVISSRQISGAPNESFKRLIQTGTFLGIPVRIFITAAVVLAAWFVINRTVFGWQLRAAGMNRTAAGFAGVNLPKVVITAFIMTAVLTFFASIMLNAYLGMGGQNAGSAYLLPCVAAAVIGGTSLNGGKTSMVGIVFASIMWTMLNAFLNIALTQWHLNSAIKNLIQGAVLILVLIAAVPKKQINE</sequence>
<dbReference type="InterPro" id="IPR001851">
    <property type="entry name" value="ABC_transp_permease"/>
</dbReference>
<dbReference type="EMBL" id="CP060635">
    <property type="protein sequence ID" value="QNM07642.1"/>
    <property type="molecule type" value="Genomic_DNA"/>
</dbReference>
<feature type="transmembrane region" description="Helical" evidence="8">
    <location>
        <begin position="240"/>
        <end position="259"/>
    </location>
</feature>
<keyword evidence="5 8" id="KW-0812">Transmembrane</keyword>
<evidence type="ECO:0000256" key="6">
    <source>
        <dbReference type="ARBA" id="ARBA00022989"/>
    </source>
</evidence>
<organism evidence="9 10">
    <name type="scientific">Wansuia hejianensis</name>
    <dbReference type="NCBI Taxonomy" id="2763667"/>
    <lineage>
        <taxon>Bacteria</taxon>
        <taxon>Bacillati</taxon>
        <taxon>Bacillota</taxon>
        <taxon>Clostridia</taxon>
        <taxon>Lachnospirales</taxon>
        <taxon>Lachnospiraceae</taxon>
        <taxon>Wansuia</taxon>
    </lineage>
</organism>
<keyword evidence="7 8" id="KW-0472">Membrane</keyword>
<dbReference type="Proteomes" id="UP000515860">
    <property type="component" value="Chromosome"/>
</dbReference>
<keyword evidence="6 8" id="KW-1133">Transmembrane helix</keyword>
<dbReference type="GO" id="GO:0005886">
    <property type="term" value="C:plasma membrane"/>
    <property type="evidence" value="ECO:0007669"/>
    <property type="project" value="UniProtKB-SubCell"/>
</dbReference>
<dbReference type="KEGG" id="whj:H9Q79_12010"/>
<feature type="transmembrane region" description="Helical" evidence="8">
    <location>
        <begin position="160"/>
        <end position="181"/>
    </location>
</feature>
<dbReference type="PANTHER" id="PTHR32196:SF21">
    <property type="entry name" value="ABC TRANSPORTER PERMEASE PROTEIN YPHD-RELATED"/>
    <property type="match status" value="1"/>
</dbReference>
<dbReference type="Pfam" id="PF02653">
    <property type="entry name" value="BPD_transp_2"/>
    <property type="match status" value="1"/>
</dbReference>
<keyword evidence="2" id="KW-0813">Transport</keyword>
<dbReference type="GO" id="GO:0022857">
    <property type="term" value="F:transmembrane transporter activity"/>
    <property type="evidence" value="ECO:0007669"/>
    <property type="project" value="InterPro"/>
</dbReference>
<evidence type="ECO:0000256" key="7">
    <source>
        <dbReference type="ARBA" id="ARBA00023136"/>
    </source>
</evidence>
<feature type="transmembrane region" description="Helical" evidence="8">
    <location>
        <begin position="38"/>
        <end position="58"/>
    </location>
</feature>
<dbReference type="RefSeq" id="WP_249328370.1">
    <property type="nucleotide sequence ID" value="NZ_CP060635.1"/>
</dbReference>
<dbReference type="CDD" id="cd06579">
    <property type="entry name" value="TM_PBP1_transp_AraH_like"/>
    <property type="match status" value="1"/>
</dbReference>
<evidence type="ECO:0000256" key="5">
    <source>
        <dbReference type="ARBA" id="ARBA00022692"/>
    </source>
</evidence>
<feature type="transmembrane region" description="Helical" evidence="8">
    <location>
        <begin position="210"/>
        <end position="233"/>
    </location>
</feature>
<evidence type="ECO:0000313" key="10">
    <source>
        <dbReference type="Proteomes" id="UP000515860"/>
    </source>
</evidence>
<name>A0A7G9GA10_9FIRM</name>
<evidence type="ECO:0000256" key="8">
    <source>
        <dbReference type="SAM" id="Phobius"/>
    </source>
</evidence>
<protein>
    <submittedName>
        <fullName evidence="9">ABC transporter permease</fullName>
    </submittedName>
</protein>
<keyword evidence="10" id="KW-1185">Reference proteome</keyword>
<evidence type="ECO:0000256" key="4">
    <source>
        <dbReference type="ARBA" id="ARBA00022519"/>
    </source>
</evidence>
<feature type="transmembrane region" description="Helical" evidence="8">
    <location>
        <begin position="265"/>
        <end position="283"/>
    </location>
</feature>
<evidence type="ECO:0000313" key="9">
    <source>
        <dbReference type="EMBL" id="QNM07642.1"/>
    </source>
</evidence>
<proteinExistence type="predicted"/>
<gene>
    <name evidence="9" type="ORF">H9Q79_12010</name>
</gene>
<evidence type="ECO:0000256" key="1">
    <source>
        <dbReference type="ARBA" id="ARBA00004651"/>
    </source>
</evidence>
<reference evidence="9 10" key="1">
    <citation type="submission" date="2020-08" db="EMBL/GenBank/DDBJ databases">
        <authorList>
            <person name="Liu C."/>
            <person name="Sun Q."/>
        </authorList>
    </citation>
    <scope>NUCLEOTIDE SEQUENCE [LARGE SCALE GENOMIC DNA]</scope>
    <source>
        <strain evidence="9 10">NSJ-29</strain>
    </source>
</reference>
<evidence type="ECO:0000256" key="3">
    <source>
        <dbReference type="ARBA" id="ARBA00022475"/>
    </source>
</evidence>